<gene>
    <name evidence="1" type="ORF">V5R04_04190</name>
</gene>
<dbReference type="AlphaFoldDB" id="A0AAU7DZE1"/>
<reference evidence="1" key="1">
    <citation type="submission" date="2024-02" db="EMBL/GenBank/DDBJ databases">
        <title>Tomenella chthoni gen. nov. sp. nov., a member of the family Jonesiaceae isolated from bat guano.</title>
        <authorList>
            <person name="Miller S.L."/>
            <person name="King J."/>
            <person name="Sankaranarayanan K."/>
            <person name="Lawson P.A."/>
        </authorList>
    </citation>
    <scope>NUCLEOTIDE SEQUENCE</scope>
    <source>
        <strain evidence="1">BS-20</strain>
    </source>
</reference>
<dbReference type="EMBL" id="CP146203">
    <property type="protein sequence ID" value="XBH22430.1"/>
    <property type="molecule type" value="Genomic_DNA"/>
</dbReference>
<evidence type="ECO:0000313" key="1">
    <source>
        <dbReference type="EMBL" id="XBH22430.1"/>
    </source>
</evidence>
<organism evidence="1">
    <name type="scientific">Jonesiaceae bacterium BS-20</name>
    <dbReference type="NCBI Taxonomy" id="3120821"/>
    <lineage>
        <taxon>Bacteria</taxon>
        <taxon>Bacillati</taxon>
        <taxon>Actinomycetota</taxon>
        <taxon>Actinomycetes</taxon>
        <taxon>Micrococcales</taxon>
        <taxon>Jonesiaceae</taxon>
    </lineage>
</organism>
<protein>
    <submittedName>
        <fullName evidence="1">Uncharacterized protein</fullName>
    </submittedName>
</protein>
<proteinExistence type="predicted"/>
<name>A0AAU7DZE1_9MICO</name>
<sequence length="182" mass="19664">MGLFGSIKRAFGGGGGVGAKLELPKSFTWEDAQLAITVSLTGHKEEPRTVESISFRMQDVPEQEDNNSNTTSQHGARLDYTWDSVEVIELAPGETRTLEVLMPLPYDTAEKSALVEPEAVGGGFLGKILGAVTTGPPTDIRYYTVQAKVHMTDVKGTANASKQIRYGGAFRSETRIGGFRIN</sequence>
<accession>A0AAU7DZE1</accession>